<protein>
    <recommendedName>
        <fullName evidence="3">DGQHR domain-containing protein</fullName>
    </recommendedName>
</protein>
<sequence>MISTSSIPAAWRCAARREGNRKVKEGHARDFGDYIRATPDWVAPALVLRAPDIFEFEVKEEVSGTQFGIISFPTDARTDLRILDGQHRTLGIHLAIRGIAADLEKARSMLAVAKKNGDVQGVLDNFQSQVDKLTDQRARLSRDRTSLQIFIEDDQTAYKQMFFDIAENALGDTSSVKARFDSRKVVNRALDGVMKHALFKDRVDLEQDRMGRGNPNIVGAKQVAEIIRTIAVGIDGRVGRRLEDELDEGELVEKTNNFLDVLLGAFPALEAVADGTLTPQDLRTSNMLGSTVMLRVLAGVYAELTDRQAFDDEDVTEFFGQLAPSMAGPLTAASIWVEHVPDNVFTVGSLSPRSRRQDLKTLRDTMVKWALDKPVWLTS</sequence>
<proteinExistence type="predicted"/>
<evidence type="ECO:0000313" key="2">
    <source>
        <dbReference type="Proteomes" id="UP000622245"/>
    </source>
</evidence>
<dbReference type="EMBL" id="JAEVHL010000004">
    <property type="protein sequence ID" value="MBM0274323.1"/>
    <property type="molecule type" value="Genomic_DNA"/>
</dbReference>
<dbReference type="Proteomes" id="UP000622245">
    <property type="component" value="Unassembled WGS sequence"/>
</dbReference>
<reference evidence="1 2" key="1">
    <citation type="submission" date="2021-01" db="EMBL/GenBank/DDBJ databases">
        <title>Draft genome sequence of Micromonospora sp. strain STR1s_6.</title>
        <authorList>
            <person name="Karlyshev A."/>
            <person name="Jawad R."/>
        </authorList>
    </citation>
    <scope>NUCLEOTIDE SEQUENCE [LARGE SCALE GENOMIC DNA]</scope>
    <source>
        <strain evidence="1 2">STR1S-6</strain>
    </source>
</reference>
<dbReference type="CDD" id="cd16414">
    <property type="entry name" value="dndB_like"/>
    <property type="match status" value="1"/>
</dbReference>
<dbReference type="Pfam" id="PF14072">
    <property type="entry name" value="DndB"/>
    <property type="match status" value="1"/>
</dbReference>
<name>A0ABS1YA96_9ACTN</name>
<dbReference type="InterPro" id="IPR017642">
    <property type="entry name" value="DNA_S_mod_DndB"/>
</dbReference>
<dbReference type="RefSeq" id="WP_203146747.1">
    <property type="nucleotide sequence ID" value="NZ_JAEVHL010000004.1"/>
</dbReference>
<organism evidence="1 2">
    <name type="scientific">Micromonospora tarensis</name>
    <dbReference type="NCBI Taxonomy" id="2806100"/>
    <lineage>
        <taxon>Bacteria</taxon>
        <taxon>Bacillati</taxon>
        <taxon>Actinomycetota</taxon>
        <taxon>Actinomycetes</taxon>
        <taxon>Micromonosporales</taxon>
        <taxon>Micromonosporaceae</taxon>
        <taxon>Micromonospora</taxon>
    </lineage>
</organism>
<comment type="caution">
    <text evidence="1">The sequence shown here is derived from an EMBL/GenBank/DDBJ whole genome shotgun (WGS) entry which is preliminary data.</text>
</comment>
<gene>
    <name evidence="1" type="ORF">JM949_02000</name>
</gene>
<evidence type="ECO:0008006" key="3">
    <source>
        <dbReference type="Google" id="ProtNLM"/>
    </source>
</evidence>
<accession>A0ABS1YA96</accession>
<keyword evidence="2" id="KW-1185">Reference proteome</keyword>
<evidence type="ECO:0000313" key="1">
    <source>
        <dbReference type="EMBL" id="MBM0274323.1"/>
    </source>
</evidence>